<proteinExistence type="predicted"/>
<dbReference type="EMBL" id="MU277241">
    <property type="protein sequence ID" value="KAI0057883.1"/>
    <property type="molecule type" value="Genomic_DNA"/>
</dbReference>
<evidence type="ECO:0000313" key="1">
    <source>
        <dbReference type="EMBL" id="KAI0057883.1"/>
    </source>
</evidence>
<reference evidence="1" key="2">
    <citation type="journal article" date="2022" name="New Phytol.">
        <title>Evolutionary transition to the ectomycorrhizal habit in the genomes of a hyperdiverse lineage of mushroom-forming fungi.</title>
        <authorList>
            <person name="Looney B."/>
            <person name="Miyauchi S."/>
            <person name="Morin E."/>
            <person name="Drula E."/>
            <person name="Courty P.E."/>
            <person name="Kohler A."/>
            <person name="Kuo A."/>
            <person name="LaButti K."/>
            <person name="Pangilinan J."/>
            <person name="Lipzen A."/>
            <person name="Riley R."/>
            <person name="Andreopoulos W."/>
            <person name="He G."/>
            <person name="Johnson J."/>
            <person name="Nolan M."/>
            <person name="Tritt A."/>
            <person name="Barry K.W."/>
            <person name="Grigoriev I.V."/>
            <person name="Nagy L.G."/>
            <person name="Hibbett D."/>
            <person name="Henrissat B."/>
            <person name="Matheny P.B."/>
            <person name="Labbe J."/>
            <person name="Martin F.M."/>
        </authorList>
    </citation>
    <scope>NUCLEOTIDE SEQUENCE</scope>
    <source>
        <strain evidence="1">HHB10654</strain>
    </source>
</reference>
<keyword evidence="2" id="KW-1185">Reference proteome</keyword>
<evidence type="ECO:0000313" key="2">
    <source>
        <dbReference type="Proteomes" id="UP000814140"/>
    </source>
</evidence>
<comment type="caution">
    <text evidence="1">The sequence shown here is derived from an EMBL/GenBank/DDBJ whole genome shotgun (WGS) entry which is preliminary data.</text>
</comment>
<reference evidence="1" key="1">
    <citation type="submission" date="2021-03" db="EMBL/GenBank/DDBJ databases">
        <authorList>
            <consortium name="DOE Joint Genome Institute"/>
            <person name="Ahrendt S."/>
            <person name="Looney B.P."/>
            <person name="Miyauchi S."/>
            <person name="Morin E."/>
            <person name="Drula E."/>
            <person name="Courty P.E."/>
            <person name="Chicoki N."/>
            <person name="Fauchery L."/>
            <person name="Kohler A."/>
            <person name="Kuo A."/>
            <person name="Labutti K."/>
            <person name="Pangilinan J."/>
            <person name="Lipzen A."/>
            <person name="Riley R."/>
            <person name="Andreopoulos W."/>
            <person name="He G."/>
            <person name="Johnson J."/>
            <person name="Barry K.W."/>
            <person name="Grigoriev I.V."/>
            <person name="Nagy L."/>
            <person name="Hibbett D."/>
            <person name="Henrissat B."/>
            <person name="Matheny P.B."/>
            <person name="Labbe J."/>
            <person name="Martin F."/>
        </authorList>
    </citation>
    <scope>NUCLEOTIDE SEQUENCE</scope>
    <source>
        <strain evidence="1">HHB10654</strain>
    </source>
</reference>
<organism evidence="1 2">
    <name type="scientific">Artomyces pyxidatus</name>
    <dbReference type="NCBI Taxonomy" id="48021"/>
    <lineage>
        <taxon>Eukaryota</taxon>
        <taxon>Fungi</taxon>
        <taxon>Dikarya</taxon>
        <taxon>Basidiomycota</taxon>
        <taxon>Agaricomycotina</taxon>
        <taxon>Agaricomycetes</taxon>
        <taxon>Russulales</taxon>
        <taxon>Auriscalpiaceae</taxon>
        <taxon>Artomyces</taxon>
    </lineage>
</organism>
<protein>
    <submittedName>
        <fullName evidence="1">Alpha/beta-hydrolase</fullName>
    </submittedName>
</protein>
<name>A0ACB8SN45_9AGAM</name>
<accession>A0ACB8SN45</accession>
<dbReference type="Proteomes" id="UP000814140">
    <property type="component" value="Unassembled WGS sequence"/>
</dbReference>
<sequence length="231" mass="25310">MSDLDIPDPEWAPIAETLPTSFDPDIKPEAEQEHWVNVIQPALAAIIKPDLPDESKYRVEDHKVPSDSGGIRVRVVIPAGGAEATYPLVVWIHGGGWVVGNIDQDDYFTRVLSVELQATIVNVEYRLAPQNPFPAGLNDCYAAVKWVRPSPCFLPIFISRLQAASNADRLSVSLQKGFVVGGQSAGANLSAVIAHRALADPFFRDKPLTGQHLSVPPTLRYEAYPDKCVYI</sequence>
<gene>
    <name evidence="1" type="ORF">BV25DRAFT_1336285</name>
</gene>